<keyword evidence="2 4" id="KW-0560">Oxidoreductase</keyword>
<dbReference type="SUPFAM" id="SSF54665">
    <property type="entry name" value="CO dehydrogenase molybdoprotein N-domain-like"/>
    <property type="match status" value="1"/>
</dbReference>
<dbReference type="Pfam" id="PF01315">
    <property type="entry name" value="Ald_Xan_dh_C"/>
    <property type="match status" value="1"/>
</dbReference>
<dbReference type="PANTHER" id="PTHR11908:SF132">
    <property type="entry name" value="ALDEHYDE OXIDASE 1-RELATED"/>
    <property type="match status" value="1"/>
</dbReference>
<proteinExistence type="predicted"/>
<comment type="caution">
    <text evidence="4">The sequence shown here is derived from an EMBL/GenBank/DDBJ whole genome shotgun (WGS) entry which is preliminary data.</text>
</comment>
<evidence type="ECO:0000259" key="3">
    <source>
        <dbReference type="SMART" id="SM01008"/>
    </source>
</evidence>
<accession>A0A7X0F6N1</accession>
<dbReference type="Pfam" id="PF20256">
    <property type="entry name" value="MoCoBD_2"/>
    <property type="match status" value="1"/>
</dbReference>
<evidence type="ECO:0000256" key="1">
    <source>
        <dbReference type="ARBA" id="ARBA00022505"/>
    </source>
</evidence>
<dbReference type="EC" id="1.2.7.4" evidence="4"/>
<feature type="domain" description="Aldehyde oxidase/xanthine dehydrogenase a/b hammerhead" evidence="3">
    <location>
        <begin position="26"/>
        <end position="136"/>
    </location>
</feature>
<dbReference type="SMART" id="SM01008">
    <property type="entry name" value="Ald_Xan_dh_C"/>
    <property type="match status" value="1"/>
</dbReference>
<dbReference type="GO" id="GO:0043885">
    <property type="term" value="F:anaerobic carbon-monoxide dehydrogenase activity"/>
    <property type="evidence" value="ECO:0007669"/>
    <property type="project" value="UniProtKB-EC"/>
</dbReference>
<dbReference type="Gene3D" id="3.90.1170.50">
    <property type="entry name" value="Aldehyde oxidase/xanthine dehydrogenase, a/b hammerhead"/>
    <property type="match status" value="1"/>
</dbReference>
<protein>
    <submittedName>
        <fullName evidence="4">Carbon-monoxide dehydrogenase large subunit</fullName>
        <ecNumber evidence="4">1.2.7.4</ecNumber>
    </submittedName>
</protein>
<dbReference type="EMBL" id="JACHOU010000003">
    <property type="protein sequence ID" value="MBB6354017.1"/>
    <property type="molecule type" value="Genomic_DNA"/>
</dbReference>
<dbReference type="PANTHER" id="PTHR11908">
    <property type="entry name" value="XANTHINE DEHYDROGENASE"/>
    <property type="match status" value="1"/>
</dbReference>
<evidence type="ECO:0000256" key="2">
    <source>
        <dbReference type="ARBA" id="ARBA00023002"/>
    </source>
</evidence>
<evidence type="ECO:0000313" key="4">
    <source>
        <dbReference type="EMBL" id="MBB6354017.1"/>
    </source>
</evidence>
<keyword evidence="5" id="KW-1185">Reference proteome</keyword>
<dbReference type="SUPFAM" id="SSF56003">
    <property type="entry name" value="Molybdenum cofactor-binding domain"/>
    <property type="match status" value="1"/>
</dbReference>
<keyword evidence="1" id="KW-0500">Molybdenum</keyword>
<dbReference type="InterPro" id="IPR008274">
    <property type="entry name" value="AldOxase/xan_DH_MoCoBD1"/>
</dbReference>
<dbReference type="InterPro" id="IPR016208">
    <property type="entry name" value="Ald_Oxase/xanthine_DH-like"/>
</dbReference>
<dbReference type="InterPro" id="IPR000674">
    <property type="entry name" value="Ald_Oxase/Xan_DH_a/b"/>
</dbReference>
<dbReference type="Proteomes" id="UP000536262">
    <property type="component" value="Unassembled WGS sequence"/>
</dbReference>
<dbReference type="RefSeq" id="WP_184699236.1">
    <property type="nucleotide sequence ID" value="NZ_BAABEG010000001.1"/>
</dbReference>
<dbReference type="InterPro" id="IPR037165">
    <property type="entry name" value="AldOxase/xan_DH_Mopterin-bd_sf"/>
</dbReference>
<organism evidence="4 5">
    <name type="scientific">Aminobacter aganoensis</name>
    <dbReference type="NCBI Taxonomy" id="83264"/>
    <lineage>
        <taxon>Bacteria</taxon>
        <taxon>Pseudomonadati</taxon>
        <taxon>Pseudomonadota</taxon>
        <taxon>Alphaproteobacteria</taxon>
        <taxon>Hyphomicrobiales</taxon>
        <taxon>Phyllobacteriaceae</taxon>
        <taxon>Aminobacter</taxon>
    </lineage>
</organism>
<dbReference type="InterPro" id="IPR046867">
    <property type="entry name" value="AldOxase/xan_DH_MoCoBD2"/>
</dbReference>
<dbReference type="Gene3D" id="3.30.365.10">
    <property type="entry name" value="Aldehyde oxidase/xanthine dehydrogenase, molybdopterin binding domain"/>
    <property type="match status" value="4"/>
</dbReference>
<dbReference type="InterPro" id="IPR036856">
    <property type="entry name" value="Ald_Oxase/Xan_DH_a/b_sf"/>
</dbReference>
<sequence length="790" mass="84519">MAAGEQKAGKGIGVRLPRKEDERFMRGRGSYVGDIKMPGLTDVAFLRSPLAHGRIVSVTAPDELAGRFFTAADIAASVKPIRAVSGLPGFKPSSQPALADGKVRFTGELVAMCLGRTRAEAEDAVAQVVAEIEPLPPLADFAVAEQPDAICVHEEWSDNIYLETRIEKGDRSRIDGAAIEVEREIRLSRQCMVPLEGKGTIAWWDTRLDQLVVYTSTQLPHMMRTGLAECLGLEERQVHVVAPDVGGGFGFKCVLQPEELCVAWLALTRKKPFRWIEDRREHLVAAANTREHHYRIKAFADAEGRLLGIEADVAVDVGAYSVWPFSACLESAQIASILPGPYQMPFYACRTRSVATNKPPFMPYRGVARTGVCFALELMIDAIARQAGLEPADVRLKNLVLPEQMPFTNITGKLFDSGDYPESVRRAVETIDLASFRARQREGSDDGRLLGIGFATYCEQAAHGTTVYAAWGIPMVPGFEQATARVTPDGGLELRIGVHSHGQGMETSMAQVANQVLGIDTDRINVVHGDTALTPYSTGTWGSRSMVMAGGAVSRACEIIRERALAIGAHLLQTGKDEVELVGGRIQGQGGSVGFADIAQAWYKSPETLPADVAPEGLEVTAGYKPMVDSGTFSYATHAAVVAVDPDFGSVEILDYVVVEDGGTLVNPLIVDGQIIGGVAQGIGTALYEESPYSADGQPLASTFVDYIIPGPCEVPDIRIVHMETPSPFTAHGIKGVGEGGAIAPPAAIANAVNDALRPLGAEVAMTPVTPHRLLAAIAAGRNGRQPVQS</sequence>
<name>A0A7X0F6N1_9HYPH</name>
<gene>
    <name evidence="4" type="ORF">GGR00_001791</name>
</gene>
<evidence type="ECO:0000313" key="5">
    <source>
        <dbReference type="Proteomes" id="UP000536262"/>
    </source>
</evidence>
<dbReference type="Pfam" id="PF02738">
    <property type="entry name" value="MoCoBD_1"/>
    <property type="match status" value="1"/>
</dbReference>
<dbReference type="AlphaFoldDB" id="A0A7X0F6N1"/>
<dbReference type="GO" id="GO:0005506">
    <property type="term" value="F:iron ion binding"/>
    <property type="evidence" value="ECO:0007669"/>
    <property type="project" value="InterPro"/>
</dbReference>
<reference evidence="4 5" key="1">
    <citation type="submission" date="2020-08" db="EMBL/GenBank/DDBJ databases">
        <title>Genomic Encyclopedia of Type Strains, Phase IV (KMG-IV): sequencing the most valuable type-strain genomes for metagenomic binning, comparative biology and taxonomic classification.</title>
        <authorList>
            <person name="Goeker M."/>
        </authorList>
    </citation>
    <scope>NUCLEOTIDE SEQUENCE [LARGE SCALE GENOMIC DNA]</scope>
    <source>
        <strain evidence="4 5">DSM 7051</strain>
    </source>
</reference>